<accession>A0A9D2JRK4</accession>
<dbReference type="EMBL" id="DXBG01000092">
    <property type="protein sequence ID" value="HIZ65000.1"/>
    <property type="molecule type" value="Genomic_DNA"/>
</dbReference>
<evidence type="ECO:0000313" key="2">
    <source>
        <dbReference type="Proteomes" id="UP000824056"/>
    </source>
</evidence>
<proteinExistence type="predicted"/>
<dbReference type="InterPro" id="IPR027417">
    <property type="entry name" value="P-loop_NTPase"/>
</dbReference>
<reference evidence="1" key="1">
    <citation type="journal article" date="2021" name="PeerJ">
        <title>Extensive microbial diversity within the chicken gut microbiome revealed by metagenomics and culture.</title>
        <authorList>
            <person name="Gilroy R."/>
            <person name="Ravi A."/>
            <person name="Getino M."/>
            <person name="Pursley I."/>
            <person name="Horton D.L."/>
            <person name="Alikhan N.F."/>
            <person name="Baker D."/>
            <person name="Gharbi K."/>
            <person name="Hall N."/>
            <person name="Watson M."/>
            <person name="Adriaenssens E.M."/>
            <person name="Foster-Nyarko E."/>
            <person name="Jarju S."/>
            <person name="Secka A."/>
            <person name="Antonio M."/>
            <person name="Oren A."/>
            <person name="Chaudhuri R.R."/>
            <person name="La Ragione R."/>
            <person name="Hildebrand F."/>
            <person name="Pallen M.J."/>
        </authorList>
    </citation>
    <scope>NUCLEOTIDE SEQUENCE</scope>
    <source>
        <strain evidence="1">1068</strain>
    </source>
</reference>
<comment type="caution">
    <text evidence="1">The sequence shown here is derived from an EMBL/GenBank/DDBJ whole genome shotgun (WGS) entry which is preliminary data.</text>
</comment>
<protein>
    <submittedName>
        <fullName evidence="1">Uncharacterized protein</fullName>
    </submittedName>
</protein>
<dbReference type="Proteomes" id="UP000824056">
    <property type="component" value="Unassembled WGS sequence"/>
</dbReference>
<organism evidence="1 2">
    <name type="scientific">Candidatus Blautia pullicola</name>
    <dbReference type="NCBI Taxonomy" id="2838498"/>
    <lineage>
        <taxon>Bacteria</taxon>
        <taxon>Bacillati</taxon>
        <taxon>Bacillota</taxon>
        <taxon>Clostridia</taxon>
        <taxon>Lachnospirales</taxon>
        <taxon>Lachnospiraceae</taxon>
        <taxon>Blautia</taxon>
    </lineage>
</organism>
<sequence length="267" mass="31680">MKKNNIFIEGVQGTGKTCLLSELRKELPDYRAYMEGDLSPAELAWCSYLTQEQYAKVLEKYPSLAEEIKGYTLREGRKRIIAYTRILTDIPGFHKDLEQYEIYNGRVDYRKFCQVIWKRYEKMPEDGNLFECSFFQNAIETMLLYYQMEEEEIMDFYIRAFEILKKKNFRLLYLDTSNLEETILQVKKERVDTTGREVWFELVLEYLENSPLGKARGLQGMEGLLSHLKRRRNLESRIIKEILGERACVLQSKAYDIKAVSKWCRSV</sequence>
<dbReference type="SUPFAM" id="SSF52540">
    <property type="entry name" value="P-loop containing nucleoside triphosphate hydrolases"/>
    <property type="match status" value="1"/>
</dbReference>
<gene>
    <name evidence="1" type="ORF">H9809_03715</name>
</gene>
<evidence type="ECO:0000313" key="1">
    <source>
        <dbReference type="EMBL" id="HIZ65000.1"/>
    </source>
</evidence>
<reference evidence="1" key="2">
    <citation type="submission" date="2021-04" db="EMBL/GenBank/DDBJ databases">
        <authorList>
            <person name="Gilroy R."/>
        </authorList>
    </citation>
    <scope>NUCLEOTIDE SEQUENCE</scope>
    <source>
        <strain evidence="1">1068</strain>
    </source>
</reference>
<dbReference type="AlphaFoldDB" id="A0A9D2JRK4"/>
<name>A0A9D2JRK4_9FIRM</name>